<evidence type="ECO:0000313" key="9">
    <source>
        <dbReference type="EMBL" id="KAL3766282.1"/>
    </source>
</evidence>
<evidence type="ECO:0000256" key="8">
    <source>
        <dbReference type="SAM" id="MobiDB-lite"/>
    </source>
</evidence>
<evidence type="ECO:0000256" key="7">
    <source>
        <dbReference type="ARBA" id="ARBA00033993"/>
    </source>
</evidence>
<sequence length="374" mass="38497">MARYLPSLATACYRQNAYTRNCVIGITSRAFTSTPPSSSSGENNNNNNDVSSSLSTSKAPKSTLSTILQSEHLDSATRAIGQVIFLNDTNSGRVVLASLALGDPTLAACAALGSITSTSTSKFIGLDKQAWRGGLWGYNGALIGCAVSVFGPSSLPFIVLSTMVGAAATPVVSASLKSAVSMPQWTWSFNFVALTSLLRSRPLLNTASSSAESAVAIATPGFQDIALSPLTGISQIFVVNSHLTGAGIVAATYMYSPKLAWHAVGGSLTGCLVGIMSGADLADITNGLWGYNSALASMAVGTFFVHSRNTMILSATSAAASASLFGAMQAVFGIYGAPCLTLPFCTVASACYLLEGHIPGLKLAKEPHSPEKNG</sequence>
<dbReference type="EMBL" id="JALLBG020000087">
    <property type="protein sequence ID" value="KAL3766282.1"/>
    <property type="molecule type" value="Genomic_DNA"/>
</dbReference>
<gene>
    <name evidence="9" type="ORF">ACHAWU_005674</name>
</gene>
<comment type="caution">
    <text evidence="9">The sequence shown here is derived from an EMBL/GenBank/DDBJ whole genome shotgun (WGS) entry which is preliminary data.</text>
</comment>
<feature type="region of interest" description="Disordered" evidence="8">
    <location>
        <begin position="33"/>
        <end position="58"/>
    </location>
</feature>
<accession>A0ABD3MVK5</accession>
<evidence type="ECO:0000256" key="2">
    <source>
        <dbReference type="ARBA" id="ARBA00005914"/>
    </source>
</evidence>
<dbReference type="GO" id="GO:0005886">
    <property type="term" value="C:plasma membrane"/>
    <property type="evidence" value="ECO:0007669"/>
    <property type="project" value="UniProtKB-SubCell"/>
</dbReference>
<dbReference type="Proteomes" id="UP001530293">
    <property type="component" value="Unassembled WGS sequence"/>
</dbReference>
<evidence type="ECO:0008006" key="11">
    <source>
        <dbReference type="Google" id="ProtNLM"/>
    </source>
</evidence>
<evidence type="ECO:0000256" key="6">
    <source>
        <dbReference type="ARBA" id="ARBA00023136"/>
    </source>
</evidence>
<dbReference type="Pfam" id="PF03253">
    <property type="entry name" value="UT"/>
    <property type="match status" value="1"/>
</dbReference>
<evidence type="ECO:0000256" key="3">
    <source>
        <dbReference type="ARBA" id="ARBA00022475"/>
    </source>
</evidence>
<evidence type="ECO:0000256" key="4">
    <source>
        <dbReference type="ARBA" id="ARBA00022692"/>
    </source>
</evidence>
<protein>
    <recommendedName>
        <fullName evidence="11">Urea transporter</fullName>
    </recommendedName>
</protein>
<dbReference type="AlphaFoldDB" id="A0ABD3MVK5"/>
<evidence type="ECO:0000256" key="1">
    <source>
        <dbReference type="ARBA" id="ARBA00004651"/>
    </source>
</evidence>
<comment type="subcellular location">
    <subcellularLocation>
        <location evidence="1">Cell membrane</location>
        <topology evidence="1">Multi-pass membrane protein</topology>
    </subcellularLocation>
</comment>
<dbReference type="InterPro" id="IPR004937">
    <property type="entry name" value="Urea_transporter"/>
</dbReference>
<dbReference type="InterPro" id="IPR029020">
    <property type="entry name" value="Ammonium/urea_transptr"/>
</dbReference>
<comment type="catalytic activity">
    <reaction evidence="7">
        <text>urea(in) = urea(out)</text>
        <dbReference type="Rhea" id="RHEA:32799"/>
        <dbReference type="ChEBI" id="CHEBI:16199"/>
    </reaction>
</comment>
<keyword evidence="3" id="KW-1003">Cell membrane</keyword>
<dbReference type="Gene3D" id="1.10.3430.10">
    <property type="entry name" value="Ammonium transporter AmtB like domains"/>
    <property type="match status" value="1"/>
</dbReference>
<evidence type="ECO:0000313" key="10">
    <source>
        <dbReference type="Proteomes" id="UP001530293"/>
    </source>
</evidence>
<organism evidence="9 10">
    <name type="scientific">Discostella pseudostelligera</name>
    <dbReference type="NCBI Taxonomy" id="259834"/>
    <lineage>
        <taxon>Eukaryota</taxon>
        <taxon>Sar</taxon>
        <taxon>Stramenopiles</taxon>
        <taxon>Ochrophyta</taxon>
        <taxon>Bacillariophyta</taxon>
        <taxon>Coscinodiscophyceae</taxon>
        <taxon>Thalassiosirophycidae</taxon>
        <taxon>Stephanodiscales</taxon>
        <taxon>Stephanodiscaceae</taxon>
        <taxon>Discostella</taxon>
    </lineage>
</organism>
<dbReference type="PANTHER" id="PTHR10464:SF4">
    <property type="entry name" value="UREA TRANSPORTER"/>
    <property type="match status" value="1"/>
</dbReference>
<reference evidence="9 10" key="1">
    <citation type="submission" date="2024-10" db="EMBL/GenBank/DDBJ databases">
        <title>Updated reference genomes for cyclostephanoid diatoms.</title>
        <authorList>
            <person name="Roberts W.R."/>
            <person name="Alverson A.J."/>
        </authorList>
    </citation>
    <scope>NUCLEOTIDE SEQUENCE [LARGE SCALE GENOMIC DNA]</scope>
    <source>
        <strain evidence="9 10">AJA232-27</strain>
    </source>
</reference>
<proteinExistence type="inferred from homology"/>
<name>A0ABD3MVK5_9STRA</name>
<dbReference type="PANTHER" id="PTHR10464">
    <property type="entry name" value="UREA TRANSPORTER"/>
    <property type="match status" value="1"/>
</dbReference>
<comment type="similarity">
    <text evidence="2">Belongs to the urea transporter family.</text>
</comment>
<keyword evidence="5" id="KW-1133">Transmembrane helix</keyword>
<keyword evidence="10" id="KW-1185">Reference proteome</keyword>
<keyword evidence="4" id="KW-0812">Transmembrane</keyword>
<evidence type="ECO:0000256" key="5">
    <source>
        <dbReference type="ARBA" id="ARBA00022989"/>
    </source>
</evidence>
<dbReference type="GO" id="GO:0015204">
    <property type="term" value="F:urea transmembrane transporter activity"/>
    <property type="evidence" value="ECO:0007669"/>
    <property type="project" value="UniProtKB-ARBA"/>
</dbReference>
<keyword evidence="6" id="KW-0472">Membrane</keyword>